<dbReference type="AlphaFoldDB" id="A0A166UYV6"/>
<dbReference type="Proteomes" id="UP000076532">
    <property type="component" value="Unassembled WGS sequence"/>
</dbReference>
<dbReference type="OrthoDB" id="5429838at2759"/>
<dbReference type="Pfam" id="PF22893">
    <property type="entry name" value="ULD_2"/>
    <property type="match status" value="1"/>
</dbReference>
<reference evidence="2 3" key="1">
    <citation type="journal article" date="2016" name="Mol. Biol. Evol.">
        <title>Comparative Genomics of Early-Diverging Mushroom-Forming Fungi Provides Insights into the Origins of Lignocellulose Decay Capabilities.</title>
        <authorList>
            <person name="Nagy L.G."/>
            <person name="Riley R."/>
            <person name="Tritt A."/>
            <person name="Adam C."/>
            <person name="Daum C."/>
            <person name="Floudas D."/>
            <person name="Sun H."/>
            <person name="Yadav J.S."/>
            <person name="Pangilinan J."/>
            <person name="Larsson K.H."/>
            <person name="Matsuura K."/>
            <person name="Barry K."/>
            <person name="Labutti K."/>
            <person name="Kuo R."/>
            <person name="Ohm R.A."/>
            <person name="Bhattacharya S.S."/>
            <person name="Shirouzu T."/>
            <person name="Yoshinaga Y."/>
            <person name="Martin F.M."/>
            <person name="Grigoriev I.V."/>
            <person name="Hibbett D.S."/>
        </authorList>
    </citation>
    <scope>NUCLEOTIDE SEQUENCE [LARGE SCALE GENOMIC DNA]</scope>
    <source>
        <strain evidence="2 3">CBS 109695</strain>
    </source>
</reference>
<evidence type="ECO:0000313" key="2">
    <source>
        <dbReference type="EMBL" id="KZP32173.1"/>
    </source>
</evidence>
<organism evidence="2 3">
    <name type="scientific">Athelia psychrophila</name>
    <dbReference type="NCBI Taxonomy" id="1759441"/>
    <lineage>
        <taxon>Eukaryota</taxon>
        <taxon>Fungi</taxon>
        <taxon>Dikarya</taxon>
        <taxon>Basidiomycota</taxon>
        <taxon>Agaricomycotina</taxon>
        <taxon>Agaricomycetes</taxon>
        <taxon>Agaricomycetidae</taxon>
        <taxon>Atheliales</taxon>
        <taxon>Atheliaceae</taxon>
        <taxon>Athelia</taxon>
    </lineage>
</organism>
<dbReference type="STRING" id="436010.A0A166UYV6"/>
<evidence type="ECO:0000259" key="1">
    <source>
        <dbReference type="Pfam" id="PF22893"/>
    </source>
</evidence>
<feature type="domain" description="Ubiquitin-like" evidence="1">
    <location>
        <begin position="268"/>
        <end position="349"/>
    </location>
</feature>
<name>A0A166UYV6_9AGAM</name>
<accession>A0A166UYV6</accession>
<sequence>MAALEEEEEANRASISFDTRQVTRGATVYNINGNYTIHSHFNPMPGSTPHEAIHSQTLKRIHAASSTLTLSVAQLPRPSQPPNNQITTTSATVDYDSATRSIDQLHVMIGIVQTIMANPTLCSSKDLPETLAALKRVLTLMELALRAYRHTDLVHSLSSTISIGVDECRPLLDELITNLTSSRHVLSDTVLRFIQKYIWASAGQDSAVHALDTKLRKSHSSFAACLLALGRAAWPDLKRGQGKESLDELAKFYALLEQESTSLRHVKVDTVIVHDHLGRKLPVPMIFCMSPQDFHVVVAGFCRGSAGGLLIGRGDYRIMNSEDDQVINPNEFATLLQPGMAIDMSIVFHDQVEQGQSSEGYSCPRCKHVSRCTGWVTW</sequence>
<protein>
    <recommendedName>
        <fullName evidence="1">Ubiquitin-like domain-containing protein</fullName>
    </recommendedName>
</protein>
<gene>
    <name evidence="2" type="ORF">FIBSPDRAFT_848528</name>
</gene>
<dbReference type="InterPro" id="IPR054464">
    <property type="entry name" value="ULD_fung"/>
</dbReference>
<evidence type="ECO:0000313" key="3">
    <source>
        <dbReference type="Proteomes" id="UP000076532"/>
    </source>
</evidence>
<proteinExistence type="predicted"/>
<keyword evidence="3" id="KW-1185">Reference proteome</keyword>
<dbReference type="EMBL" id="KV417486">
    <property type="protein sequence ID" value="KZP32173.1"/>
    <property type="molecule type" value="Genomic_DNA"/>
</dbReference>